<comment type="caution">
    <text evidence="2">The sequence shown here is derived from an EMBL/GenBank/DDBJ whole genome shotgun (WGS) entry which is preliminary data.</text>
</comment>
<keyword evidence="3" id="KW-1185">Reference proteome</keyword>
<organism evidence="2 3">
    <name type="scientific">Liparis tanakae</name>
    <name type="common">Tanaka's snailfish</name>
    <dbReference type="NCBI Taxonomy" id="230148"/>
    <lineage>
        <taxon>Eukaryota</taxon>
        <taxon>Metazoa</taxon>
        <taxon>Chordata</taxon>
        <taxon>Craniata</taxon>
        <taxon>Vertebrata</taxon>
        <taxon>Euteleostomi</taxon>
        <taxon>Actinopterygii</taxon>
        <taxon>Neopterygii</taxon>
        <taxon>Teleostei</taxon>
        <taxon>Neoteleostei</taxon>
        <taxon>Acanthomorphata</taxon>
        <taxon>Eupercaria</taxon>
        <taxon>Perciformes</taxon>
        <taxon>Cottioidei</taxon>
        <taxon>Cottales</taxon>
        <taxon>Liparidae</taxon>
        <taxon>Liparis</taxon>
    </lineage>
</organism>
<dbReference type="Proteomes" id="UP000314294">
    <property type="component" value="Unassembled WGS sequence"/>
</dbReference>
<dbReference type="AlphaFoldDB" id="A0A4Z2FUP4"/>
<feature type="region of interest" description="Disordered" evidence="1">
    <location>
        <begin position="36"/>
        <end position="101"/>
    </location>
</feature>
<evidence type="ECO:0000313" key="2">
    <source>
        <dbReference type="EMBL" id="TNN44948.1"/>
    </source>
</evidence>
<feature type="compositionally biased region" description="Pro residues" evidence="1">
    <location>
        <begin position="69"/>
        <end position="86"/>
    </location>
</feature>
<sequence>MENNTALKHKSQRSLIGSTSLFFFLTVAQNNTDVERIEREREADGESRRWTSRVSVSTASAAAALTGVSPPPPSLNPPPSEAPPTPLTGGHHKRVRCPKLP</sequence>
<name>A0A4Z2FUP4_9TELE</name>
<proteinExistence type="predicted"/>
<evidence type="ECO:0000313" key="3">
    <source>
        <dbReference type="Proteomes" id="UP000314294"/>
    </source>
</evidence>
<evidence type="ECO:0000256" key="1">
    <source>
        <dbReference type="SAM" id="MobiDB-lite"/>
    </source>
</evidence>
<gene>
    <name evidence="2" type="ORF">EYF80_044840</name>
</gene>
<feature type="compositionally biased region" description="Basic and acidic residues" evidence="1">
    <location>
        <begin position="36"/>
        <end position="49"/>
    </location>
</feature>
<protein>
    <submittedName>
        <fullName evidence="2">Uncharacterized protein</fullName>
    </submittedName>
</protein>
<feature type="compositionally biased region" description="Low complexity" evidence="1">
    <location>
        <begin position="52"/>
        <end position="68"/>
    </location>
</feature>
<reference evidence="2 3" key="1">
    <citation type="submission" date="2019-03" db="EMBL/GenBank/DDBJ databases">
        <title>First draft genome of Liparis tanakae, snailfish: a comprehensive survey of snailfish specific genes.</title>
        <authorList>
            <person name="Kim W."/>
            <person name="Song I."/>
            <person name="Jeong J.-H."/>
            <person name="Kim D."/>
            <person name="Kim S."/>
            <person name="Ryu S."/>
            <person name="Song J.Y."/>
            <person name="Lee S.K."/>
        </authorList>
    </citation>
    <scope>NUCLEOTIDE SEQUENCE [LARGE SCALE GENOMIC DNA]</scope>
    <source>
        <tissue evidence="2">Muscle</tissue>
    </source>
</reference>
<accession>A0A4Z2FUP4</accession>
<dbReference type="EMBL" id="SRLO01000875">
    <property type="protein sequence ID" value="TNN44948.1"/>
    <property type="molecule type" value="Genomic_DNA"/>
</dbReference>
<feature type="compositionally biased region" description="Basic residues" evidence="1">
    <location>
        <begin position="90"/>
        <end position="101"/>
    </location>
</feature>